<dbReference type="SMART" id="SM00044">
    <property type="entry name" value="CYCc"/>
    <property type="match status" value="1"/>
</dbReference>
<dbReference type="InterPro" id="IPR050401">
    <property type="entry name" value="Cyclic_nucleotide_synthase"/>
</dbReference>
<dbReference type="GO" id="GO:0007168">
    <property type="term" value="P:receptor guanylyl cyclase signaling pathway"/>
    <property type="evidence" value="ECO:0007669"/>
    <property type="project" value="TreeGrafter"/>
</dbReference>
<feature type="transmembrane region" description="Helical" evidence="8">
    <location>
        <begin position="436"/>
        <end position="456"/>
    </location>
</feature>
<evidence type="ECO:0000256" key="8">
    <source>
        <dbReference type="SAM" id="Phobius"/>
    </source>
</evidence>
<dbReference type="EMBL" id="HBIM01023822">
    <property type="protein sequence ID" value="CAE0420967.1"/>
    <property type="molecule type" value="Transcribed_RNA"/>
</dbReference>
<dbReference type="GO" id="GO:0005886">
    <property type="term" value="C:plasma membrane"/>
    <property type="evidence" value="ECO:0007669"/>
    <property type="project" value="TreeGrafter"/>
</dbReference>
<evidence type="ECO:0000256" key="5">
    <source>
        <dbReference type="ARBA" id="ARBA00023136"/>
    </source>
</evidence>
<protein>
    <recommendedName>
        <fullName evidence="9">Guanylate cyclase domain-containing protein</fullName>
    </recommendedName>
</protein>
<evidence type="ECO:0000256" key="3">
    <source>
        <dbReference type="ARBA" id="ARBA00022741"/>
    </source>
</evidence>
<dbReference type="PANTHER" id="PTHR11920">
    <property type="entry name" value="GUANYLYL CYCLASE"/>
    <property type="match status" value="1"/>
</dbReference>
<reference evidence="10" key="1">
    <citation type="submission" date="2021-01" db="EMBL/GenBank/DDBJ databases">
        <authorList>
            <person name="Corre E."/>
            <person name="Pelletier E."/>
            <person name="Niang G."/>
            <person name="Scheremetjew M."/>
            <person name="Finn R."/>
            <person name="Kale V."/>
            <person name="Holt S."/>
            <person name="Cochrane G."/>
            <person name="Meng A."/>
            <person name="Brown T."/>
            <person name="Cohen L."/>
        </authorList>
    </citation>
    <scope>NUCLEOTIDE SEQUENCE</scope>
    <source>
        <strain evidence="10">CCMP127</strain>
    </source>
</reference>
<evidence type="ECO:0000256" key="1">
    <source>
        <dbReference type="ARBA" id="ARBA00004370"/>
    </source>
</evidence>
<dbReference type="PANTHER" id="PTHR11920:SF335">
    <property type="entry name" value="GUANYLATE CYCLASE"/>
    <property type="match status" value="1"/>
</dbReference>
<feature type="domain" description="Guanylate cyclase" evidence="9">
    <location>
        <begin position="531"/>
        <end position="665"/>
    </location>
</feature>
<dbReference type="CDD" id="cd07302">
    <property type="entry name" value="CHD"/>
    <property type="match status" value="1"/>
</dbReference>
<dbReference type="GO" id="GO:0004016">
    <property type="term" value="F:adenylate cyclase activity"/>
    <property type="evidence" value="ECO:0007669"/>
    <property type="project" value="TreeGrafter"/>
</dbReference>
<keyword evidence="4 8" id="KW-1133">Transmembrane helix</keyword>
<comment type="subcellular location">
    <subcellularLocation>
        <location evidence="1">Membrane</location>
    </subcellularLocation>
</comment>
<proteinExistence type="predicted"/>
<accession>A0A7S3PD05</accession>
<sequence>MDRITEYDEEDLEDSKELGLADTANKNDAVDQKDNRAVARIRYVVFLVLLSVTVAVSMTIYVYNKNAEVSAFEDHFKDQAAKVANTFTFNAERRLEALMGFSNHITSHALTSGEQFPMVTLPNFERHATITLQLAEVVAMVVLPVVTFEQREDYVKYTMAKQGWINDGLALQQQRMDEDNEEVLHLQEQFDKGQLITNSSDVDSTKNVPPLIFKVKPGTTEPEFEDGPGPYTPFWTFAPAIPAWNLVNFNAFTHPTRFRELTAFLQAKTTLLSSAADLRKNDPLTTNRKSVMNLFLNRWQNGTFEYEEGPVSDIYVPIYDSFEPDKKLGQILSSYIYWQSYFTNVLPEGQNGIVSILENSCGQSFTYVIHGPEVTYVGEGDLHETKYDDLVVQTGFGAFLGKDAVEVEPLEAQCFYNVRIYPSAEMEADQLTNSPLIFALGLMGVFLFTSVVFLTYDRVVARRHEKIETKAIRSTAVVQSLFPENVRDRLYDSGDRENKKTHGGGFWNDADRKNHAVDSNMPIADLYPECTVLFADIVGFTSWSALHTPAEVFKLLETLYARFDKIAKKRRVFKVETIGDCYVAVTGLPEVQEDHAVFMAKFAAQCLEQLNPVLHSLVDRLGPETANLNMRYGLNSGPVTAGVLRGEKARFQLFGDTVNTAARMESTGAAGRIHISQNTADLLVSAGLDSWVVPRETMIEAKGKGKLQTFWIAPEVELSFTARSTKSSRLGRQTSAMGGEDDDEDEARDTVSRAVHRLVNNNSTQQPSAF</sequence>
<name>A0A7S3PD05_9STRA</name>
<dbReference type="Pfam" id="PF00211">
    <property type="entry name" value="Guanylate_cyc"/>
    <property type="match status" value="1"/>
</dbReference>
<dbReference type="GO" id="GO:0000166">
    <property type="term" value="F:nucleotide binding"/>
    <property type="evidence" value="ECO:0007669"/>
    <property type="project" value="UniProtKB-KW"/>
</dbReference>
<feature type="region of interest" description="Disordered" evidence="7">
    <location>
        <begin position="723"/>
        <end position="770"/>
    </location>
</feature>
<evidence type="ECO:0000256" key="2">
    <source>
        <dbReference type="ARBA" id="ARBA00022692"/>
    </source>
</evidence>
<dbReference type="PROSITE" id="PS50125">
    <property type="entry name" value="GUANYLATE_CYCLASE_2"/>
    <property type="match status" value="1"/>
</dbReference>
<feature type="compositionally biased region" description="Polar residues" evidence="7">
    <location>
        <begin position="723"/>
        <end position="736"/>
    </location>
</feature>
<dbReference type="InterPro" id="IPR001054">
    <property type="entry name" value="A/G_cyclase"/>
</dbReference>
<organism evidence="10">
    <name type="scientific">Amphora coffeiformis</name>
    <dbReference type="NCBI Taxonomy" id="265554"/>
    <lineage>
        <taxon>Eukaryota</taxon>
        <taxon>Sar</taxon>
        <taxon>Stramenopiles</taxon>
        <taxon>Ochrophyta</taxon>
        <taxon>Bacillariophyta</taxon>
        <taxon>Bacillariophyceae</taxon>
        <taxon>Bacillariophycidae</taxon>
        <taxon>Thalassiophysales</taxon>
        <taxon>Catenulaceae</taxon>
        <taxon>Amphora</taxon>
    </lineage>
</organism>
<dbReference type="SUPFAM" id="SSF55073">
    <property type="entry name" value="Nucleotide cyclase"/>
    <property type="match status" value="1"/>
</dbReference>
<feature type="transmembrane region" description="Helical" evidence="8">
    <location>
        <begin position="43"/>
        <end position="63"/>
    </location>
</feature>
<keyword evidence="5 8" id="KW-0472">Membrane</keyword>
<evidence type="ECO:0000313" key="10">
    <source>
        <dbReference type="EMBL" id="CAE0420967.1"/>
    </source>
</evidence>
<dbReference type="GO" id="GO:0035556">
    <property type="term" value="P:intracellular signal transduction"/>
    <property type="evidence" value="ECO:0007669"/>
    <property type="project" value="InterPro"/>
</dbReference>
<dbReference type="AlphaFoldDB" id="A0A7S3PD05"/>
<dbReference type="Gene3D" id="3.30.70.1230">
    <property type="entry name" value="Nucleotide cyclase"/>
    <property type="match status" value="1"/>
</dbReference>
<dbReference type="GO" id="GO:0001653">
    <property type="term" value="F:peptide receptor activity"/>
    <property type="evidence" value="ECO:0007669"/>
    <property type="project" value="TreeGrafter"/>
</dbReference>
<dbReference type="GO" id="GO:0004383">
    <property type="term" value="F:guanylate cyclase activity"/>
    <property type="evidence" value="ECO:0007669"/>
    <property type="project" value="TreeGrafter"/>
</dbReference>
<gene>
    <name evidence="10" type="ORF">ACOF00016_LOCUS17623</name>
</gene>
<keyword evidence="3" id="KW-0547">Nucleotide-binding</keyword>
<evidence type="ECO:0000256" key="4">
    <source>
        <dbReference type="ARBA" id="ARBA00022989"/>
    </source>
</evidence>
<dbReference type="InterPro" id="IPR029787">
    <property type="entry name" value="Nucleotide_cyclase"/>
</dbReference>
<keyword evidence="6" id="KW-0456">Lyase</keyword>
<feature type="compositionally biased region" description="Polar residues" evidence="7">
    <location>
        <begin position="759"/>
        <end position="770"/>
    </location>
</feature>
<evidence type="ECO:0000256" key="7">
    <source>
        <dbReference type="SAM" id="MobiDB-lite"/>
    </source>
</evidence>
<evidence type="ECO:0000259" key="9">
    <source>
        <dbReference type="PROSITE" id="PS50125"/>
    </source>
</evidence>
<keyword evidence="2 8" id="KW-0812">Transmembrane</keyword>
<evidence type="ECO:0000256" key="6">
    <source>
        <dbReference type="ARBA" id="ARBA00023239"/>
    </source>
</evidence>